<protein>
    <recommendedName>
        <fullName evidence="2">DNA-3-methyladenine glycosylase II</fullName>
        <ecNumber evidence="2">3.2.2.21</ecNumber>
    </recommendedName>
</protein>
<dbReference type="SMART" id="SM00478">
    <property type="entry name" value="ENDO3c"/>
    <property type="match status" value="1"/>
</dbReference>
<gene>
    <name evidence="6" type="ORF">QO002_003746</name>
</gene>
<feature type="domain" description="HhH-GPD" evidence="5">
    <location>
        <begin position="51"/>
        <end position="203"/>
    </location>
</feature>
<accession>A0ABU0BUG2</accession>
<comment type="catalytic activity">
    <reaction evidence="1">
        <text>Hydrolysis of alkylated DNA, releasing 3-methyladenine, 3-methylguanine, 7-methylguanine and 7-methyladenine.</text>
        <dbReference type="EC" id="3.2.2.21"/>
    </reaction>
</comment>
<sequence length="219" mass="23898">MRIIRTHEDISAGLDGLVMLDARLEPVVQRAGPVPLRRSDPGYAGLANIIVSQMVSKASAAAIWRRMEERLETINSAGILAATDEDCRVFGLSRAKTEALRAVARAELAGDIDLQAICLAEGRAAIRELSAIRGVGRWTAEVYLLFCAGHPDVFPVGDVALQNAVGHAFSMELRPSARELDQVTEAWAPWRSVAARLFWAYYAHAMHRDAIPVAPMAKK</sequence>
<dbReference type="Gene3D" id="1.10.1670.40">
    <property type="match status" value="1"/>
</dbReference>
<keyword evidence="6" id="KW-0378">Hydrolase</keyword>
<keyword evidence="7" id="KW-1185">Reference proteome</keyword>
<dbReference type="InterPro" id="IPR051912">
    <property type="entry name" value="Alkylbase_DNA_Glycosylase/TA"/>
</dbReference>
<evidence type="ECO:0000313" key="6">
    <source>
        <dbReference type="EMBL" id="MDQ0321608.1"/>
    </source>
</evidence>
<evidence type="ECO:0000256" key="4">
    <source>
        <dbReference type="ARBA" id="ARBA00023204"/>
    </source>
</evidence>
<name>A0ABU0BUG2_9HYPH</name>
<dbReference type="Proteomes" id="UP001230207">
    <property type="component" value="Unassembled WGS sequence"/>
</dbReference>
<proteinExistence type="predicted"/>
<dbReference type="EC" id="3.2.2.21" evidence="2"/>
<dbReference type="InterPro" id="IPR003265">
    <property type="entry name" value="HhH-GPD_domain"/>
</dbReference>
<reference evidence="6 7" key="1">
    <citation type="submission" date="2023-07" db="EMBL/GenBank/DDBJ databases">
        <title>Genomic Encyclopedia of Type Strains, Phase IV (KMG-IV): sequencing the most valuable type-strain genomes for metagenomic binning, comparative biology and taxonomic classification.</title>
        <authorList>
            <person name="Goeker M."/>
        </authorList>
    </citation>
    <scope>NUCLEOTIDE SEQUENCE [LARGE SCALE GENOMIC DNA]</scope>
    <source>
        <strain evidence="6 7">DSM 1112</strain>
    </source>
</reference>
<comment type="caution">
    <text evidence="6">The sequence shown here is derived from an EMBL/GenBank/DDBJ whole genome shotgun (WGS) entry which is preliminary data.</text>
</comment>
<organism evidence="6 7">
    <name type="scientific">Pararhizobium capsulatum DSM 1112</name>
    <dbReference type="NCBI Taxonomy" id="1121113"/>
    <lineage>
        <taxon>Bacteria</taxon>
        <taxon>Pseudomonadati</taxon>
        <taxon>Pseudomonadota</taxon>
        <taxon>Alphaproteobacteria</taxon>
        <taxon>Hyphomicrobiales</taxon>
        <taxon>Rhizobiaceae</taxon>
        <taxon>Rhizobium/Agrobacterium group</taxon>
        <taxon>Pararhizobium</taxon>
    </lineage>
</organism>
<evidence type="ECO:0000259" key="5">
    <source>
        <dbReference type="SMART" id="SM00478"/>
    </source>
</evidence>
<dbReference type="PANTHER" id="PTHR43003">
    <property type="entry name" value="DNA-3-METHYLADENINE GLYCOSYLASE"/>
    <property type="match status" value="1"/>
</dbReference>
<dbReference type="Gene3D" id="1.10.340.30">
    <property type="entry name" value="Hypothetical protein, domain 2"/>
    <property type="match status" value="1"/>
</dbReference>
<evidence type="ECO:0000256" key="2">
    <source>
        <dbReference type="ARBA" id="ARBA00012000"/>
    </source>
</evidence>
<evidence type="ECO:0000256" key="1">
    <source>
        <dbReference type="ARBA" id="ARBA00000086"/>
    </source>
</evidence>
<dbReference type="InterPro" id="IPR011257">
    <property type="entry name" value="DNA_glycosylase"/>
</dbReference>
<dbReference type="PANTHER" id="PTHR43003:SF13">
    <property type="entry name" value="DNA-3-METHYLADENINE GLYCOSYLASE 2"/>
    <property type="match status" value="1"/>
</dbReference>
<dbReference type="CDD" id="cd00056">
    <property type="entry name" value="ENDO3c"/>
    <property type="match status" value="1"/>
</dbReference>
<keyword evidence="4" id="KW-0234">DNA repair</keyword>
<dbReference type="RefSeq" id="WP_307232348.1">
    <property type="nucleotide sequence ID" value="NZ_JAUSVF010000001.1"/>
</dbReference>
<evidence type="ECO:0000313" key="7">
    <source>
        <dbReference type="Proteomes" id="UP001230207"/>
    </source>
</evidence>
<dbReference type="Pfam" id="PF00730">
    <property type="entry name" value="HhH-GPD"/>
    <property type="match status" value="1"/>
</dbReference>
<keyword evidence="3" id="KW-0227">DNA damage</keyword>
<dbReference type="GO" id="GO:0003905">
    <property type="term" value="F:alkylbase DNA N-glycosylase activity"/>
    <property type="evidence" value="ECO:0007669"/>
    <property type="project" value="UniProtKB-EC"/>
</dbReference>
<dbReference type="EMBL" id="JAUSVF010000001">
    <property type="protein sequence ID" value="MDQ0321608.1"/>
    <property type="molecule type" value="Genomic_DNA"/>
</dbReference>
<evidence type="ECO:0000256" key="3">
    <source>
        <dbReference type="ARBA" id="ARBA00022763"/>
    </source>
</evidence>
<keyword evidence="6" id="KW-0326">Glycosidase</keyword>
<dbReference type="SUPFAM" id="SSF48150">
    <property type="entry name" value="DNA-glycosylase"/>
    <property type="match status" value="1"/>
</dbReference>